<protein>
    <submittedName>
        <fullName evidence="11">Claudin-10</fullName>
    </submittedName>
</protein>
<keyword evidence="9 10" id="KW-0472">Membrane</keyword>
<feature type="non-terminal residue" evidence="11">
    <location>
        <position position="1"/>
    </location>
</feature>
<dbReference type="EMBL" id="MU562415">
    <property type="protein sequence ID" value="KAI5613500.1"/>
    <property type="molecule type" value="Genomic_DNA"/>
</dbReference>
<evidence type="ECO:0000256" key="1">
    <source>
        <dbReference type="ARBA" id="ARBA00004435"/>
    </source>
</evidence>
<dbReference type="InterPro" id="IPR017974">
    <property type="entry name" value="Claudin_CS"/>
</dbReference>
<dbReference type="GO" id="GO:0005198">
    <property type="term" value="F:structural molecule activity"/>
    <property type="evidence" value="ECO:0007669"/>
    <property type="project" value="InterPro"/>
</dbReference>
<dbReference type="Gene3D" id="1.20.140.150">
    <property type="match status" value="1"/>
</dbReference>
<dbReference type="GO" id="GO:0005886">
    <property type="term" value="C:plasma membrane"/>
    <property type="evidence" value="ECO:0007669"/>
    <property type="project" value="UniProtKB-SubCell"/>
</dbReference>
<evidence type="ECO:0000256" key="6">
    <source>
        <dbReference type="ARBA" id="ARBA00022692"/>
    </source>
</evidence>
<evidence type="ECO:0000256" key="7">
    <source>
        <dbReference type="ARBA" id="ARBA00022949"/>
    </source>
</evidence>
<dbReference type="Pfam" id="PF00822">
    <property type="entry name" value="PMP22_Claudin"/>
    <property type="match status" value="1"/>
</dbReference>
<dbReference type="InterPro" id="IPR006187">
    <property type="entry name" value="Claudin"/>
</dbReference>
<sequence>MKRTALMYIEIGCFLSCTSGWILICSTLPTEYWNFSEVGDAVLTTVNYYSNLWMNCVSDTTGVSDCKYYPSLMALPVFMHICRALAIVSVILGFWGAVLTLIGMKCTKIGGSELVNARITLAAAFTNMASGLSGMAVYSLWGNRMRMQFIDANFKPQKFELGAALFIGWGGSSLLICGSAVLCYFSGKEGFNSGSRDTLLREDAYTRARSRATYVTARTRGTYMLPDYSKPNTAAYMPPLFSSSRNSRGYKRQQRVYTSRRTATAVPLNMDSYV</sequence>
<name>A0AAD5ACH6_SILAS</name>
<comment type="caution">
    <text evidence="11">The sequence shown here is derived from an EMBL/GenBank/DDBJ whole genome shotgun (WGS) entry which is preliminary data.</text>
</comment>
<keyword evidence="4" id="KW-0796">Tight junction</keyword>
<keyword evidence="6 10" id="KW-0812">Transmembrane</keyword>
<gene>
    <name evidence="11" type="ORF">C0J50_3904</name>
</gene>
<keyword evidence="8 10" id="KW-1133">Transmembrane helix</keyword>
<organism evidence="11 12">
    <name type="scientific">Silurus asotus</name>
    <name type="common">Amur catfish</name>
    <name type="synonym">Parasilurus asotus</name>
    <dbReference type="NCBI Taxonomy" id="30991"/>
    <lineage>
        <taxon>Eukaryota</taxon>
        <taxon>Metazoa</taxon>
        <taxon>Chordata</taxon>
        <taxon>Craniata</taxon>
        <taxon>Vertebrata</taxon>
        <taxon>Euteleostomi</taxon>
        <taxon>Actinopterygii</taxon>
        <taxon>Neopterygii</taxon>
        <taxon>Teleostei</taxon>
        <taxon>Ostariophysi</taxon>
        <taxon>Siluriformes</taxon>
        <taxon>Siluridae</taxon>
        <taxon>Silurus</taxon>
    </lineage>
</organism>
<evidence type="ECO:0000256" key="2">
    <source>
        <dbReference type="ARBA" id="ARBA00004651"/>
    </source>
</evidence>
<keyword evidence="7" id="KW-0965">Cell junction</keyword>
<evidence type="ECO:0000256" key="8">
    <source>
        <dbReference type="ARBA" id="ARBA00022989"/>
    </source>
</evidence>
<comment type="subcellular location">
    <subcellularLocation>
        <location evidence="1">Cell junction</location>
        <location evidence="1">Tight junction</location>
    </subcellularLocation>
    <subcellularLocation>
        <location evidence="2">Cell membrane</location>
        <topology evidence="2">Multi-pass membrane protein</topology>
    </subcellularLocation>
</comment>
<dbReference type="GO" id="GO:0005923">
    <property type="term" value="C:bicellular tight junction"/>
    <property type="evidence" value="ECO:0007669"/>
    <property type="project" value="UniProtKB-SubCell"/>
</dbReference>
<feature type="transmembrane region" description="Helical" evidence="10">
    <location>
        <begin position="7"/>
        <end position="29"/>
    </location>
</feature>
<feature type="transmembrane region" description="Helical" evidence="10">
    <location>
        <begin position="77"/>
        <end position="103"/>
    </location>
</feature>
<dbReference type="PROSITE" id="PS01346">
    <property type="entry name" value="CLAUDIN"/>
    <property type="match status" value="1"/>
</dbReference>
<comment type="similarity">
    <text evidence="3">Belongs to the claudin family.</text>
</comment>
<evidence type="ECO:0000256" key="3">
    <source>
        <dbReference type="ARBA" id="ARBA00008295"/>
    </source>
</evidence>
<evidence type="ECO:0000256" key="10">
    <source>
        <dbReference type="SAM" id="Phobius"/>
    </source>
</evidence>
<evidence type="ECO:0000313" key="11">
    <source>
        <dbReference type="EMBL" id="KAI5613500.1"/>
    </source>
</evidence>
<feature type="transmembrane region" description="Helical" evidence="10">
    <location>
        <begin position="115"/>
        <end position="141"/>
    </location>
</feature>
<proteinExistence type="inferred from homology"/>
<reference evidence="11" key="1">
    <citation type="submission" date="2018-07" db="EMBL/GenBank/DDBJ databases">
        <title>Comparative genomics of catfishes provides insights into carnivory and benthic adaptation.</title>
        <authorList>
            <person name="Zhang Y."/>
            <person name="Wang D."/>
            <person name="Peng Z."/>
            <person name="Zheng S."/>
            <person name="Shao F."/>
            <person name="Tao W."/>
        </authorList>
    </citation>
    <scope>NUCLEOTIDE SEQUENCE</scope>
    <source>
        <strain evidence="11">Chongqing</strain>
    </source>
</reference>
<dbReference type="AlphaFoldDB" id="A0AAD5ACH6"/>
<feature type="transmembrane region" description="Helical" evidence="10">
    <location>
        <begin position="161"/>
        <end position="185"/>
    </location>
</feature>
<evidence type="ECO:0000256" key="4">
    <source>
        <dbReference type="ARBA" id="ARBA00022427"/>
    </source>
</evidence>
<dbReference type="Proteomes" id="UP001205998">
    <property type="component" value="Unassembled WGS sequence"/>
</dbReference>
<keyword evidence="5" id="KW-1003">Cell membrane</keyword>
<keyword evidence="12" id="KW-1185">Reference proteome</keyword>
<evidence type="ECO:0000313" key="12">
    <source>
        <dbReference type="Proteomes" id="UP001205998"/>
    </source>
</evidence>
<evidence type="ECO:0000256" key="5">
    <source>
        <dbReference type="ARBA" id="ARBA00022475"/>
    </source>
</evidence>
<accession>A0AAD5ACH6</accession>
<dbReference type="InterPro" id="IPR004031">
    <property type="entry name" value="PMP22/EMP/MP20/Claudin"/>
</dbReference>
<dbReference type="PANTHER" id="PTHR12002">
    <property type="entry name" value="CLAUDIN"/>
    <property type="match status" value="1"/>
</dbReference>
<dbReference type="PRINTS" id="PR01077">
    <property type="entry name" value="CLAUDIN"/>
</dbReference>
<evidence type="ECO:0000256" key="9">
    <source>
        <dbReference type="ARBA" id="ARBA00023136"/>
    </source>
</evidence>